<dbReference type="PATRIC" id="fig|1345695.3.peg.2860"/>
<gene>
    <name evidence="1" type="ORF">CLSA_c28800</name>
</gene>
<sequence>MAYYDDYFSLCLMKNSHGNFGLVIYFYVPKKPTKFIQ</sequence>
<dbReference type="AlphaFoldDB" id="U5MTH8"/>
<organism evidence="1 2">
    <name type="scientific">Clostridium saccharobutylicum DSM 13864</name>
    <dbReference type="NCBI Taxonomy" id="1345695"/>
    <lineage>
        <taxon>Bacteria</taxon>
        <taxon>Bacillati</taxon>
        <taxon>Bacillota</taxon>
        <taxon>Clostridia</taxon>
        <taxon>Eubacteriales</taxon>
        <taxon>Clostridiaceae</taxon>
        <taxon>Clostridium</taxon>
    </lineage>
</organism>
<dbReference type="KEGG" id="csb:CLSA_c28800"/>
<dbReference type="Proteomes" id="UP000017118">
    <property type="component" value="Chromosome"/>
</dbReference>
<dbReference type="HOGENOM" id="CLU_3342338_0_0_9"/>
<accession>U5MTH8</accession>
<name>U5MTH8_CLOSA</name>
<reference evidence="1 2" key="1">
    <citation type="journal article" date="2013" name="Genome Announc.">
        <title>Complete Genome Sequence of the Solvent Producer Clostridium saccharobutylicum NCP262 (DSM 13864).</title>
        <authorList>
            <person name="Poehlein A."/>
            <person name="Hartwich K."/>
            <person name="Krabben P."/>
            <person name="Ehrenreich A."/>
            <person name="Liebl W."/>
            <person name="Durre P."/>
            <person name="Gottschalk G."/>
            <person name="Daniel R."/>
        </authorList>
    </citation>
    <scope>NUCLEOTIDE SEQUENCE [LARGE SCALE GENOMIC DNA]</scope>
    <source>
        <strain evidence="1">DSM 13864</strain>
    </source>
</reference>
<evidence type="ECO:0000313" key="1">
    <source>
        <dbReference type="EMBL" id="AGX43848.1"/>
    </source>
</evidence>
<proteinExistence type="predicted"/>
<keyword evidence="2" id="KW-1185">Reference proteome</keyword>
<dbReference type="EMBL" id="CP006721">
    <property type="protein sequence ID" value="AGX43848.1"/>
    <property type="molecule type" value="Genomic_DNA"/>
</dbReference>
<evidence type="ECO:0000313" key="2">
    <source>
        <dbReference type="Proteomes" id="UP000017118"/>
    </source>
</evidence>
<protein>
    <submittedName>
        <fullName evidence="1">Uncharacterized protein</fullName>
    </submittedName>
</protein>